<accession>A0AB39LVZ1</accession>
<protein>
    <recommendedName>
        <fullName evidence="3">ANTAR domain-containing protein</fullName>
    </recommendedName>
</protein>
<evidence type="ECO:0000313" key="2">
    <source>
        <dbReference type="EMBL" id="XDP98395.1"/>
    </source>
</evidence>
<dbReference type="EMBL" id="CP163429">
    <property type="protein sequence ID" value="XDP98395.1"/>
    <property type="molecule type" value="Genomic_DNA"/>
</dbReference>
<dbReference type="AlphaFoldDB" id="A0AB39LVZ1"/>
<sequence length="97" mass="10104">MQILLAQAEGLPDPQAGPGEQRDEEAVPCSGRIRDHAADLLRGKVLVAGLAVLETESRHLGLAPLAALAGVVTGRQEPQELRLLSNAIFAWTAGGSS</sequence>
<organism evidence="2">
    <name type="scientific">Streptomyces sp. R02</name>
    <dbReference type="NCBI Taxonomy" id="3238623"/>
    <lineage>
        <taxon>Bacteria</taxon>
        <taxon>Bacillati</taxon>
        <taxon>Actinomycetota</taxon>
        <taxon>Actinomycetes</taxon>
        <taxon>Kitasatosporales</taxon>
        <taxon>Streptomycetaceae</taxon>
        <taxon>Streptomyces</taxon>
    </lineage>
</organism>
<evidence type="ECO:0008006" key="3">
    <source>
        <dbReference type="Google" id="ProtNLM"/>
    </source>
</evidence>
<proteinExistence type="predicted"/>
<gene>
    <name evidence="2" type="ORF">AB5J57_32385</name>
</gene>
<evidence type="ECO:0000256" key="1">
    <source>
        <dbReference type="SAM" id="MobiDB-lite"/>
    </source>
</evidence>
<reference evidence="2" key="1">
    <citation type="submission" date="2024-07" db="EMBL/GenBank/DDBJ databases">
        <authorList>
            <person name="Yu S.T."/>
        </authorList>
    </citation>
    <scope>NUCLEOTIDE SEQUENCE</scope>
    <source>
        <strain evidence="2">R02</strain>
    </source>
</reference>
<dbReference type="RefSeq" id="WP_369162017.1">
    <property type="nucleotide sequence ID" value="NZ_CP163429.1"/>
</dbReference>
<name>A0AB39LVZ1_9ACTN</name>
<feature type="region of interest" description="Disordered" evidence="1">
    <location>
        <begin position="1"/>
        <end position="28"/>
    </location>
</feature>